<proteinExistence type="predicted"/>
<gene>
    <name evidence="2" type="ORF">LWI29_032853</name>
</gene>
<feature type="region of interest" description="Disordered" evidence="1">
    <location>
        <begin position="63"/>
        <end position="176"/>
    </location>
</feature>
<evidence type="ECO:0000313" key="3">
    <source>
        <dbReference type="Proteomes" id="UP001168877"/>
    </source>
</evidence>
<reference evidence="2" key="1">
    <citation type="journal article" date="2022" name="Plant J.">
        <title>Strategies of tolerance reflected in two North American maple genomes.</title>
        <authorList>
            <person name="McEvoy S.L."/>
            <person name="Sezen U.U."/>
            <person name="Trouern-Trend A."/>
            <person name="McMahon S.M."/>
            <person name="Schaberg P.G."/>
            <person name="Yang J."/>
            <person name="Wegrzyn J.L."/>
            <person name="Swenson N.G."/>
        </authorList>
    </citation>
    <scope>NUCLEOTIDE SEQUENCE</scope>
    <source>
        <strain evidence="2">NS2018</strain>
    </source>
</reference>
<reference evidence="2" key="2">
    <citation type="submission" date="2023-06" db="EMBL/GenBank/DDBJ databases">
        <authorList>
            <person name="Swenson N.G."/>
            <person name="Wegrzyn J.L."/>
            <person name="Mcevoy S.L."/>
        </authorList>
    </citation>
    <scope>NUCLEOTIDE SEQUENCE</scope>
    <source>
        <strain evidence="2">NS2018</strain>
        <tissue evidence="2">Leaf</tissue>
    </source>
</reference>
<comment type="caution">
    <text evidence="2">The sequence shown here is derived from an EMBL/GenBank/DDBJ whole genome shotgun (WGS) entry which is preliminary data.</text>
</comment>
<protein>
    <submittedName>
        <fullName evidence="2">Uncharacterized protein</fullName>
    </submittedName>
</protein>
<organism evidence="2 3">
    <name type="scientific">Acer saccharum</name>
    <name type="common">Sugar maple</name>
    <dbReference type="NCBI Taxonomy" id="4024"/>
    <lineage>
        <taxon>Eukaryota</taxon>
        <taxon>Viridiplantae</taxon>
        <taxon>Streptophyta</taxon>
        <taxon>Embryophyta</taxon>
        <taxon>Tracheophyta</taxon>
        <taxon>Spermatophyta</taxon>
        <taxon>Magnoliopsida</taxon>
        <taxon>eudicotyledons</taxon>
        <taxon>Gunneridae</taxon>
        <taxon>Pentapetalae</taxon>
        <taxon>rosids</taxon>
        <taxon>malvids</taxon>
        <taxon>Sapindales</taxon>
        <taxon>Sapindaceae</taxon>
        <taxon>Hippocastanoideae</taxon>
        <taxon>Acereae</taxon>
        <taxon>Acer</taxon>
    </lineage>
</organism>
<feature type="compositionally biased region" description="Basic and acidic residues" evidence="1">
    <location>
        <begin position="95"/>
        <end position="106"/>
    </location>
</feature>
<accession>A0AA39VRY9</accession>
<dbReference type="EMBL" id="JAUESC010000382">
    <property type="protein sequence ID" value="KAK0588013.1"/>
    <property type="molecule type" value="Genomic_DNA"/>
</dbReference>
<dbReference type="AlphaFoldDB" id="A0AA39VRY9"/>
<dbReference type="Proteomes" id="UP001168877">
    <property type="component" value="Unassembled WGS sequence"/>
</dbReference>
<sequence>MFGPGLARAWALVELGSILDLGSWIPVHTPCLHDSIDYHPSLSHTQINPKSPTTTTLESASLTHKSTPKSQINPKSSTTTLESAIPKSPKLQLSKSEDDVAKEESKGFGVESWIEEEEEEIEEEKEEKEEIEEEEEEEKEEIEEEESKKKKNNLSPVVQTPDGVTVSKKRNDLGLV</sequence>
<feature type="compositionally biased region" description="Acidic residues" evidence="1">
    <location>
        <begin position="113"/>
        <end position="145"/>
    </location>
</feature>
<keyword evidence="3" id="KW-1185">Reference proteome</keyword>
<name>A0AA39VRY9_ACESA</name>
<feature type="compositionally biased region" description="Polar residues" evidence="1">
    <location>
        <begin position="63"/>
        <end position="82"/>
    </location>
</feature>
<evidence type="ECO:0000256" key="1">
    <source>
        <dbReference type="SAM" id="MobiDB-lite"/>
    </source>
</evidence>
<evidence type="ECO:0000313" key="2">
    <source>
        <dbReference type="EMBL" id="KAK0588013.1"/>
    </source>
</evidence>